<comment type="caution">
    <text evidence="4">The sequence shown here is derived from an EMBL/GenBank/DDBJ whole genome shotgun (WGS) entry which is preliminary data.</text>
</comment>
<evidence type="ECO:0008006" key="6">
    <source>
        <dbReference type="Google" id="ProtNLM"/>
    </source>
</evidence>
<dbReference type="InterPro" id="IPR047150">
    <property type="entry name" value="SGT"/>
</dbReference>
<reference evidence="4 5" key="1">
    <citation type="journal article" date="2020" name="ISME J.">
        <title>Uncovering the hidden diversity of litter-decomposition mechanisms in mushroom-forming fungi.</title>
        <authorList>
            <person name="Floudas D."/>
            <person name="Bentzer J."/>
            <person name="Ahren D."/>
            <person name="Johansson T."/>
            <person name="Persson P."/>
            <person name="Tunlid A."/>
        </authorList>
    </citation>
    <scope>NUCLEOTIDE SEQUENCE [LARGE SCALE GENOMIC DNA]</scope>
    <source>
        <strain evidence="4 5">CBS 175.51</strain>
    </source>
</reference>
<dbReference type="AlphaFoldDB" id="A0A8H5C051"/>
<dbReference type="InterPro" id="IPR011990">
    <property type="entry name" value="TPR-like_helical_dom_sf"/>
</dbReference>
<dbReference type="InterPro" id="IPR019734">
    <property type="entry name" value="TPR_rpt"/>
</dbReference>
<dbReference type="GO" id="GO:0016020">
    <property type="term" value="C:membrane"/>
    <property type="evidence" value="ECO:0007669"/>
    <property type="project" value="TreeGrafter"/>
</dbReference>
<dbReference type="Proteomes" id="UP000541558">
    <property type="component" value="Unassembled WGS sequence"/>
</dbReference>
<keyword evidence="2 3" id="KW-0802">TPR repeat</keyword>
<dbReference type="PROSITE" id="PS50005">
    <property type="entry name" value="TPR"/>
    <property type="match status" value="3"/>
</dbReference>
<feature type="repeat" description="TPR" evidence="3">
    <location>
        <begin position="47"/>
        <end position="80"/>
    </location>
</feature>
<keyword evidence="1" id="KW-0677">Repeat</keyword>
<protein>
    <recommendedName>
        <fullName evidence="6">TPR-like protein</fullName>
    </recommendedName>
</protein>
<dbReference type="PANTHER" id="PTHR45831">
    <property type="entry name" value="LD24721P"/>
    <property type="match status" value="1"/>
</dbReference>
<accession>A0A8H5C051</accession>
<dbReference type="Pfam" id="PF13414">
    <property type="entry name" value="TPR_11"/>
    <property type="match status" value="1"/>
</dbReference>
<dbReference type="OrthoDB" id="2423701at2759"/>
<dbReference type="PANTHER" id="PTHR45831:SF4">
    <property type="match status" value="1"/>
</dbReference>
<evidence type="ECO:0000256" key="3">
    <source>
        <dbReference type="PROSITE-ProRule" id="PRU00339"/>
    </source>
</evidence>
<evidence type="ECO:0000256" key="1">
    <source>
        <dbReference type="ARBA" id="ARBA00022737"/>
    </source>
</evidence>
<evidence type="ECO:0000256" key="2">
    <source>
        <dbReference type="ARBA" id="ARBA00022803"/>
    </source>
</evidence>
<feature type="repeat" description="TPR" evidence="3">
    <location>
        <begin position="13"/>
        <end position="46"/>
    </location>
</feature>
<dbReference type="GO" id="GO:0060090">
    <property type="term" value="F:molecular adaptor activity"/>
    <property type="evidence" value="ECO:0007669"/>
    <property type="project" value="TreeGrafter"/>
</dbReference>
<dbReference type="SMART" id="SM00028">
    <property type="entry name" value="TPR"/>
    <property type="match status" value="3"/>
</dbReference>
<dbReference type="SUPFAM" id="SSF48452">
    <property type="entry name" value="TPR-like"/>
    <property type="match status" value="1"/>
</dbReference>
<dbReference type="GO" id="GO:0072380">
    <property type="term" value="C:TRC complex"/>
    <property type="evidence" value="ECO:0007669"/>
    <property type="project" value="TreeGrafter"/>
</dbReference>
<evidence type="ECO:0000313" key="4">
    <source>
        <dbReference type="EMBL" id="KAF5332538.1"/>
    </source>
</evidence>
<organism evidence="4 5">
    <name type="scientific">Ephemerocybe angulata</name>
    <dbReference type="NCBI Taxonomy" id="980116"/>
    <lineage>
        <taxon>Eukaryota</taxon>
        <taxon>Fungi</taxon>
        <taxon>Dikarya</taxon>
        <taxon>Basidiomycota</taxon>
        <taxon>Agaricomycotina</taxon>
        <taxon>Agaricomycetes</taxon>
        <taxon>Agaricomycetidae</taxon>
        <taxon>Agaricales</taxon>
        <taxon>Agaricineae</taxon>
        <taxon>Psathyrellaceae</taxon>
        <taxon>Ephemerocybe</taxon>
    </lineage>
</organism>
<gene>
    <name evidence="4" type="ORF">D9611_005140</name>
</gene>
<keyword evidence="5" id="KW-1185">Reference proteome</keyword>
<name>A0A8H5C051_9AGAR</name>
<sequence length="584" mass="65774">MSRPTPNQDIAESEHLKGLGNELYQKGEHDAAYHKYSEAIKKNPKNAVLYANRAAVLLATKQYLNALYDCEKAVQLDPTYSKAWGRLATAQHALASYPQAVEAWDQALSTLPATDRTPAQDAMELQFIQGLKKSYRAVQGPVESNISVLKKDELEEGLLPWDMARKLKARKEAEGKPSCVPMINAANEELEEAIELLSLVQRKKSPQGLEMVRGPVKVLEWFTNSTLSDDRIFHVKEGAQSWMMRMEKQCHYENTHWKGWGESGGPSLIKGEALKMLKKEGWNGVRPALAITVRIWIFLAHFRAKMFGQRDFAHEFYTNALDVLEWGRKTWPNAATHERGVIFEKTFIRGVKKLALENMHGIVATKKKDAPISLQELIEAAQELSEDFRTNPPASGAHTAPTILSFWYYPNATAQSILGWCYLEQALGVYPHNPEDPNTPPSPAEKESLLTTAAECYLTAARYIPPDDELHMQFLRKHLECLCARRRPLRETLPVCQRMRELGPDVMEIWASGSLYGEGVKENLGEVVEFEALNIGECMAGRMTPDDVAVIGFMKGRKRNMVQVSIPDAEGKPEEDKTEIKAEK</sequence>
<feature type="repeat" description="TPR" evidence="3">
    <location>
        <begin position="81"/>
        <end position="114"/>
    </location>
</feature>
<dbReference type="GO" id="GO:0006620">
    <property type="term" value="P:post-translational protein targeting to endoplasmic reticulum membrane"/>
    <property type="evidence" value="ECO:0007669"/>
    <property type="project" value="TreeGrafter"/>
</dbReference>
<proteinExistence type="predicted"/>
<evidence type="ECO:0000313" key="5">
    <source>
        <dbReference type="Proteomes" id="UP000541558"/>
    </source>
</evidence>
<dbReference type="Gene3D" id="1.25.40.10">
    <property type="entry name" value="Tetratricopeptide repeat domain"/>
    <property type="match status" value="1"/>
</dbReference>
<dbReference type="EMBL" id="JAACJK010000110">
    <property type="protein sequence ID" value="KAF5332538.1"/>
    <property type="molecule type" value="Genomic_DNA"/>
</dbReference>